<organism evidence="5 6">
    <name type="scientific">Tessaracoccus flavescens</name>
    <dbReference type="NCBI Taxonomy" id="399497"/>
    <lineage>
        <taxon>Bacteria</taxon>
        <taxon>Bacillati</taxon>
        <taxon>Actinomycetota</taxon>
        <taxon>Actinomycetes</taxon>
        <taxon>Propionibacteriales</taxon>
        <taxon>Propionibacteriaceae</taxon>
        <taxon>Tessaracoccus</taxon>
    </lineage>
</organism>
<sequence>MTDEVDDVVEAWSRERDDLDLSPMEIWSRIDRLSGVLDGHRKRAFAQHGIESWEFDVLAALRRSGEPYRLTPGQLLRQTHVTSGTMTNRVDRLVARGAVTRESHPEDGRGVLVGLTDEGLRLVDTALATLVGLEAELLAEWSGSERDQLASALRKLLLASSSD</sequence>
<dbReference type="InterPro" id="IPR036388">
    <property type="entry name" value="WH-like_DNA-bd_sf"/>
</dbReference>
<dbReference type="GO" id="GO:0006950">
    <property type="term" value="P:response to stress"/>
    <property type="evidence" value="ECO:0007669"/>
    <property type="project" value="TreeGrafter"/>
</dbReference>
<comment type="caution">
    <text evidence="5">The sequence shown here is derived from an EMBL/GenBank/DDBJ whole genome shotgun (WGS) entry which is preliminary data.</text>
</comment>
<dbReference type="AlphaFoldDB" id="A0A921ELE7"/>
<dbReference type="InterPro" id="IPR000835">
    <property type="entry name" value="HTH_MarR-typ"/>
</dbReference>
<dbReference type="Pfam" id="PF12802">
    <property type="entry name" value="MarR_2"/>
    <property type="match status" value="1"/>
</dbReference>
<dbReference type="PROSITE" id="PS50995">
    <property type="entry name" value="HTH_MARR_2"/>
    <property type="match status" value="1"/>
</dbReference>
<evidence type="ECO:0000256" key="2">
    <source>
        <dbReference type="ARBA" id="ARBA00023125"/>
    </source>
</evidence>
<dbReference type="PROSITE" id="PS01117">
    <property type="entry name" value="HTH_MARR_1"/>
    <property type="match status" value="1"/>
</dbReference>
<dbReference type="EMBL" id="DYZF01000044">
    <property type="protein sequence ID" value="HJE50713.1"/>
    <property type="molecule type" value="Genomic_DNA"/>
</dbReference>
<dbReference type="Proteomes" id="UP000712713">
    <property type="component" value="Unassembled WGS sequence"/>
</dbReference>
<keyword evidence="1" id="KW-0805">Transcription regulation</keyword>
<dbReference type="SUPFAM" id="SSF46785">
    <property type="entry name" value="Winged helix' DNA-binding domain"/>
    <property type="match status" value="1"/>
</dbReference>
<feature type="domain" description="HTH marR-type" evidence="4">
    <location>
        <begin position="23"/>
        <end position="158"/>
    </location>
</feature>
<dbReference type="PANTHER" id="PTHR33164:SF104">
    <property type="entry name" value="TRANSCRIPTIONAL REGULATORY PROTEIN"/>
    <property type="match status" value="1"/>
</dbReference>
<evidence type="ECO:0000256" key="1">
    <source>
        <dbReference type="ARBA" id="ARBA00023015"/>
    </source>
</evidence>
<keyword evidence="2" id="KW-0238">DNA-binding</keyword>
<evidence type="ECO:0000259" key="4">
    <source>
        <dbReference type="PROSITE" id="PS50995"/>
    </source>
</evidence>
<protein>
    <submittedName>
        <fullName evidence="5">MarR family transcriptional regulator</fullName>
    </submittedName>
</protein>
<proteinExistence type="predicted"/>
<keyword evidence="3" id="KW-0804">Transcription</keyword>
<dbReference type="GO" id="GO:0003700">
    <property type="term" value="F:DNA-binding transcription factor activity"/>
    <property type="evidence" value="ECO:0007669"/>
    <property type="project" value="InterPro"/>
</dbReference>
<dbReference type="InterPro" id="IPR036390">
    <property type="entry name" value="WH_DNA-bd_sf"/>
</dbReference>
<dbReference type="PANTHER" id="PTHR33164">
    <property type="entry name" value="TRANSCRIPTIONAL REGULATOR, MARR FAMILY"/>
    <property type="match status" value="1"/>
</dbReference>
<dbReference type="SMART" id="SM00347">
    <property type="entry name" value="HTH_MARR"/>
    <property type="match status" value="1"/>
</dbReference>
<evidence type="ECO:0000313" key="6">
    <source>
        <dbReference type="Proteomes" id="UP000712713"/>
    </source>
</evidence>
<dbReference type="Gene3D" id="1.10.10.10">
    <property type="entry name" value="Winged helix-like DNA-binding domain superfamily/Winged helix DNA-binding domain"/>
    <property type="match status" value="1"/>
</dbReference>
<dbReference type="PRINTS" id="PR00598">
    <property type="entry name" value="HTHMARR"/>
</dbReference>
<reference evidence="5" key="1">
    <citation type="journal article" date="2021" name="PeerJ">
        <title>Extensive microbial diversity within the chicken gut microbiome revealed by metagenomics and culture.</title>
        <authorList>
            <person name="Gilroy R."/>
            <person name="Ravi A."/>
            <person name="Getino M."/>
            <person name="Pursley I."/>
            <person name="Horton D.L."/>
            <person name="Alikhan N.F."/>
            <person name="Baker D."/>
            <person name="Gharbi K."/>
            <person name="Hall N."/>
            <person name="Watson M."/>
            <person name="Adriaenssens E.M."/>
            <person name="Foster-Nyarko E."/>
            <person name="Jarju S."/>
            <person name="Secka A."/>
            <person name="Antonio M."/>
            <person name="Oren A."/>
            <person name="Chaudhuri R.R."/>
            <person name="La Ragione R."/>
            <person name="Hildebrand F."/>
            <person name="Pallen M.J."/>
        </authorList>
    </citation>
    <scope>NUCLEOTIDE SEQUENCE</scope>
    <source>
        <strain evidence="5">ChiGjej3B3-7470</strain>
    </source>
</reference>
<dbReference type="InterPro" id="IPR023187">
    <property type="entry name" value="Tscrpt_reg_MarR-type_CS"/>
</dbReference>
<evidence type="ECO:0000313" key="5">
    <source>
        <dbReference type="EMBL" id="HJE50713.1"/>
    </source>
</evidence>
<evidence type="ECO:0000256" key="3">
    <source>
        <dbReference type="ARBA" id="ARBA00023163"/>
    </source>
</evidence>
<reference evidence="5" key="2">
    <citation type="submission" date="2021-09" db="EMBL/GenBank/DDBJ databases">
        <authorList>
            <person name="Gilroy R."/>
        </authorList>
    </citation>
    <scope>NUCLEOTIDE SEQUENCE</scope>
    <source>
        <strain evidence="5">ChiGjej3B3-7470</strain>
    </source>
</reference>
<accession>A0A921ELE7</accession>
<dbReference type="GO" id="GO:0003677">
    <property type="term" value="F:DNA binding"/>
    <property type="evidence" value="ECO:0007669"/>
    <property type="project" value="UniProtKB-KW"/>
</dbReference>
<dbReference type="InterPro" id="IPR039422">
    <property type="entry name" value="MarR/SlyA-like"/>
</dbReference>
<gene>
    <name evidence="5" type="ORF">K8V15_01815</name>
</gene>
<name>A0A921ELE7_9ACTN</name>